<dbReference type="Proteomes" id="UP000028705">
    <property type="component" value="Unassembled WGS sequence"/>
</dbReference>
<organism evidence="1 2">
    <name type="scientific">Chryseobacterium soli</name>
    <dbReference type="NCBI Taxonomy" id="445961"/>
    <lineage>
        <taxon>Bacteria</taxon>
        <taxon>Pseudomonadati</taxon>
        <taxon>Bacteroidota</taxon>
        <taxon>Flavobacteriia</taxon>
        <taxon>Flavobacteriales</taxon>
        <taxon>Weeksellaceae</taxon>
        <taxon>Chryseobacterium group</taxon>
        <taxon>Chryseobacterium</taxon>
    </lineage>
</organism>
<keyword evidence="2" id="KW-1185">Reference proteome</keyword>
<dbReference type="RefSeq" id="WP_034713062.1">
    <property type="nucleotide sequence ID" value="NZ_JPRH01000006.1"/>
</dbReference>
<accession>A0A086A4T1</accession>
<dbReference type="STRING" id="445961.IW15_15935"/>
<evidence type="ECO:0000313" key="2">
    <source>
        <dbReference type="Proteomes" id="UP000028705"/>
    </source>
</evidence>
<gene>
    <name evidence="1" type="ORF">IW15_15935</name>
</gene>
<evidence type="ECO:0000313" key="1">
    <source>
        <dbReference type="EMBL" id="KFF11695.1"/>
    </source>
</evidence>
<protein>
    <submittedName>
        <fullName evidence="1">Uncharacterized protein</fullName>
    </submittedName>
</protein>
<comment type="caution">
    <text evidence="1">The sequence shown here is derived from an EMBL/GenBank/DDBJ whole genome shotgun (WGS) entry which is preliminary data.</text>
</comment>
<dbReference type="OrthoDB" id="9982201at2"/>
<reference evidence="1 2" key="1">
    <citation type="submission" date="2014-07" db="EMBL/GenBank/DDBJ databases">
        <title>Genome of Chryseobacterium soli DSM 19298.</title>
        <authorList>
            <person name="Stropko S.J."/>
            <person name="Pipes S.E."/>
            <person name="Newman J."/>
        </authorList>
    </citation>
    <scope>NUCLEOTIDE SEQUENCE [LARGE SCALE GENOMIC DNA]</scope>
    <source>
        <strain evidence="1 2">DSM 19298</strain>
    </source>
</reference>
<dbReference type="AlphaFoldDB" id="A0A086A4T1"/>
<proteinExistence type="predicted"/>
<dbReference type="eggNOG" id="ENOG502ZZZY">
    <property type="taxonomic scope" value="Bacteria"/>
</dbReference>
<sequence length="168" mass="19513">MGVYNQLNKYVFIVLLSVLSNKVFSQLNNNSYITQDTITINKPIIIMVKGYDGKFILSEDFLGEINHLQKAIDNQKVFLYNDDGIGFISSKDRQKNNISIGECSYIKKEEKKNLTILRLPIEVNKFYLGFVKLKFYNKRVISSNNKKTYLKDSNDFEPILYPICKDSE</sequence>
<dbReference type="EMBL" id="JPRH01000006">
    <property type="protein sequence ID" value="KFF11695.1"/>
    <property type="molecule type" value="Genomic_DNA"/>
</dbReference>
<name>A0A086A4T1_9FLAO</name>